<dbReference type="EMBL" id="JANAWD010000356">
    <property type="protein sequence ID" value="KAJ3480767.1"/>
    <property type="molecule type" value="Genomic_DNA"/>
</dbReference>
<dbReference type="AlphaFoldDB" id="A0AAD5UXW9"/>
<dbReference type="Gene3D" id="1.10.510.10">
    <property type="entry name" value="Transferase(Phosphotransferase) domain 1"/>
    <property type="match status" value="1"/>
</dbReference>
<gene>
    <name evidence="1" type="ORF">NLI96_g8118</name>
</gene>
<keyword evidence="2" id="KW-1185">Reference proteome</keyword>
<protein>
    <recommendedName>
        <fullName evidence="3">Protein kinase domain-containing protein</fullName>
    </recommendedName>
</protein>
<dbReference type="SUPFAM" id="SSF56112">
    <property type="entry name" value="Protein kinase-like (PK-like)"/>
    <property type="match status" value="1"/>
</dbReference>
<dbReference type="InterPro" id="IPR011009">
    <property type="entry name" value="Kinase-like_dom_sf"/>
</dbReference>
<name>A0AAD5UXW9_9APHY</name>
<organism evidence="1 2">
    <name type="scientific">Meripilus lineatus</name>
    <dbReference type="NCBI Taxonomy" id="2056292"/>
    <lineage>
        <taxon>Eukaryota</taxon>
        <taxon>Fungi</taxon>
        <taxon>Dikarya</taxon>
        <taxon>Basidiomycota</taxon>
        <taxon>Agaricomycotina</taxon>
        <taxon>Agaricomycetes</taxon>
        <taxon>Polyporales</taxon>
        <taxon>Meripilaceae</taxon>
        <taxon>Meripilus</taxon>
    </lineage>
</organism>
<dbReference type="Proteomes" id="UP001212997">
    <property type="component" value="Unassembled WGS sequence"/>
</dbReference>
<comment type="caution">
    <text evidence="1">The sequence shown here is derived from an EMBL/GenBank/DDBJ whole genome shotgun (WGS) entry which is preliminary data.</text>
</comment>
<evidence type="ECO:0000313" key="2">
    <source>
        <dbReference type="Proteomes" id="UP001212997"/>
    </source>
</evidence>
<accession>A0AAD5UXW9</accession>
<proteinExistence type="predicted"/>
<evidence type="ECO:0000313" key="1">
    <source>
        <dbReference type="EMBL" id="KAJ3480767.1"/>
    </source>
</evidence>
<evidence type="ECO:0008006" key="3">
    <source>
        <dbReference type="Google" id="ProtNLM"/>
    </source>
</evidence>
<reference evidence="1" key="1">
    <citation type="submission" date="2022-07" db="EMBL/GenBank/DDBJ databases">
        <title>Genome Sequence of Physisporinus lineatus.</title>
        <authorList>
            <person name="Buettner E."/>
        </authorList>
    </citation>
    <scope>NUCLEOTIDE SEQUENCE</scope>
    <source>
        <strain evidence="1">VT162</strain>
    </source>
</reference>
<sequence>MMDPKPTFPEMFHPGFLSRSRDYKSSAKFHTRTARPTKYLFIDFGLSVKFEPGQDHKAHPLRGGDKTAPEFIRIERKDEYDPFPTDVYYLGNLIREDILRKTKGLEFIIPLVADMVQDEPTKRPTMDQVVSRYDKMMRSLSYFRLRSRLVERNEGPCQLTPQRLQCDLNTIKFGPVLSSIKSSLKPTESLSLSTLCLIPTPPRPLEAYYIDESSDFATKGVVEEHEALGTSNSDEESAAG</sequence>